<feature type="binding site" evidence="11">
    <location>
        <position position="162"/>
    </location>
    <ligand>
        <name>NAD(+)</name>
        <dbReference type="ChEBI" id="CHEBI:57540"/>
    </ligand>
</feature>
<dbReference type="GO" id="GO:0051287">
    <property type="term" value="F:NAD binding"/>
    <property type="evidence" value="ECO:0007669"/>
    <property type="project" value="InterPro"/>
</dbReference>
<evidence type="ECO:0000256" key="4">
    <source>
        <dbReference type="ARBA" id="ARBA00015132"/>
    </source>
</evidence>
<evidence type="ECO:0000256" key="3">
    <source>
        <dbReference type="ARBA" id="ARBA00012954"/>
    </source>
</evidence>
<evidence type="ECO:0000259" key="12">
    <source>
        <dbReference type="SMART" id="SM00984"/>
    </source>
</evidence>
<feature type="binding site" evidence="11">
    <location>
        <position position="342"/>
    </location>
    <ligand>
        <name>NAD(+)</name>
        <dbReference type="ChEBI" id="CHEBI:57540"/>
    </ligand>
</feature>
<evidence type="ECO:0000256" key="11">
    <source>
        <dbReference type="PIRSR" id="PIRSR500134-3"/>
    </source>
</evidence>
<dbReference type="Pfam" id="PF03721">
    <property type="entry name" value="UDPG_MGDP_dh_N"/>
    <property type="match status" value="1"/>
</dbReference>
<comment type="pathway">
    <text evidence="1">Nucleotide-sugar biosynthesis; UDP-alpha-D-glucuronate biosynthesis; UDP-alpha-D-glucuronate from UDP-alpha-D-glucose: step 1/1.</text>
</comment>
<evidence type="ECO:0000256" key="2">
    <source>
        <dbReference type="ARBA" id="ARBA00006601"/>
    </source>
</evidence>
<sequence>MKITIIGTGYVGLVTGACLAEVGNDVFCLDVDPRKIDILNNGGMPIHKPGLQEIIARSRAAGRITFSTDVAASVAHGEVQFIAVGTPPDEDGSADLQYVLEAARNIGRTMNEFKVVVDKSTVPVGTAQRVRGVIAEELAKRGLKDSAQHRFSIVSNPEFLKEGAAVEDFMRPDRIVVGVDSDEDGDKAREKIRRLYAPFNRNHERTLYMDVRSAEFTKYAANAMLATRISFMNEMANLADTVGADIESVRRGIGSDPRIGYHFLYAGVGYGGSCFPKDVQALIRTGAEMGHNLRILEAVEDVNYEQKEVLVRKITGSLGEDLSGRKFAVWGLSFKPNTDDMREAPSRRVIAQLLARGATVHAYDPVATAEAKRVFALDLVNAPEQQARLHFASTQDETLAGADALVIVTEWKEFKSPDFAHLKTQLKTPLIFDGRNLYEPESMSELGIDYHSIGRRTVDVASSEVKTKDGAAHSDE</sequence>
<dbReference type="PIRSF" id="PIRSF500134">
    <property type="entry name" value="UDPglc_DH_bac"/>
    <property type="match status" value="1"/>
</dbReference>
<dbReference type="Pfam" id="PF00984">
    <property type="entry name" value="UDPG_MGDP_dh"/>
    <property type="match status" value="1"/>
</dbReference>
<name>A0A5C6VEW3_9BURK</name>
<dbReference type="InterPro" id="IPR014027">
    <property type="entry name" value="UDP-Glc/GDP-Man_DH_C"/>
</dbReference>
<comment type="catalytic activity">
    <reaction evidence="7 8">
        <text>UDP-alpha-D-glucose + 2 NAD(+) + H2O = UDP-alpha-D-glucuronate + 2 NADH + 3 H(+)</text>
        <dbReference type="Rhea" id="RHEA:23596"/>
        <dbReference type="ChEBI" id="CHEBI:15377"/>
        <dbReference type="ChEBI" id="CHEBI:15378"/>
        <dbReference type="ChEBI" id="CHEBI:57540"/>
        <dbReference type="ChEBI" id="CHEBI:57945"/>
        <dbReference type="ChEBI" id="CHEBI:58052"/>
        <dbReference type="ChEBI" id="CHEBI:58885"/>
        <dbReference type="EC" id="1.1.1.22"/>
    </reaction>
</comment>
<keyword evidence="6 8" id="KW-0520">NAD</keyword>
<evidence type="ECO:0000256" key="1">
    <source>
        <dbReference type="ARBA" id="ARBA00004701"/>
    </source>
</evidence>
<evidence type="ECO:0000256" key="7">
    <source>
        <dbReference type="ARBA" id="ARBA00047473"/>
    </source>
</evidence>
<dbReference type="UniPathway" id="UPA00038">
    <property type="reaction ID" value="UER00491"/>
</dbReference>
<proteinExistence type="inferred from homology"/>
<dbReference type="RefSeq" id="WP_147235023.1">
    <property type="nucleotide sequence ID" value="NZ_VOQS01000003.1"/>
</dbReference>
<dbReference type="SUPFAM" id="SSF48179">
    <property type="entry name" value="6-phosphogluconate dehydrogenase C-terminal domain-like"/>
    <property type="match status" value="1"/>
</dbReference>
<evidence type="ECO:0000313" key="13">
    <source>
        <dbReference type="EMBL" id="TXC82355.1"/>
    </source>
</evidence>
<dbReference type="PANTHER" id="PTHR43750">
    <property type="entry name" value="UDP-GLUCOSE 6-DEHYDROGENASE TUAD"/>
    <property type="match status" value="1"/>
</dbReference>
<feature type="binding site" evidence="11">
    <location>
        <position position="30"/>
    </location>
    <ligand>
        <name>NAD(+)</name>
        <dbReference type="ChEBI" id="CHEBI:57540"/>
    </ligand>
</feature>
<feature type="active site" description="Nucleophile" evidence="9">
    <location>
        <position position="274"/>
    </location>
</feature>
<dbReference type="NCBIfam" id="TIGR03026">
    <property type="entry name" value="NDP-sugDHase"/>
    <property type="match status" value="1"/>
</dbReference>
<dbReference type="Gene3D" id="1.20.5.100">
    <property type="entry name" value="Cytochrome c1, transmembrane anchor, C-terminal"/>
    <property type="match status" value="1"/>
</dbReference>
<dbReference type="Proteomes" id="UP000321776">
    <property type="component" value="Unassembled WGS sequence"/>
</dbReference>
<dbReference type="SUPFAM" id="SSF51735">
    <property type="entry name" value="NAD(P)-binding Rossmann-fold domains"/>
    <property type="match status" value="1"/>
</dbReference>
<organism evidence="13 14">
    <name type="scientific">Paraburkholderia azotifigens</name>
    <dbReference type="NCBI Taxonomy" id="2057004"/>
    <lineage>
        <taxon>Bacteria</taxon>
        <taxon>Pseudomonadati</taxon>
        <taxon>Pseudomonadota</taxon>
        <taxon>Betaproteobacteria</taxon>
        <taxon>Burkholderiales</taxon>
        <taxon>Burkholderiaceae</taxon>
        <taxon>Paraburkholderia</taxon>
    </lineage>
</organism>
<evidence type="ECO:0000256" key="8">
    <source>
        <dbReference type="PIRNR" id="PIRNR000124"/>
    </source>
</evidence>
<feature type="binding site" evidence="10">
    <location>
        <position position="335"/>
    </location>
    <ligand>
        <name>substrate</name>
    </ligand>
</feature>
<dbReference type="GO" id="GO:0000271">
    <property type="term" value="P:polysaccharide biosynthetic process"/>
    <property type="evidence" value="ECO:0007669"/>
    <property type="project" value="InterPro"/>
</dbReference>
<evidence type="ECO:0000256" key="9">
    <source>
        <dbReference type="PIRSR" id="PIRSR500134-1"/>
    </source>
</evidence>
<comment type="caution">
    <text evidence="13">The sequence shown here is derived from an EMBL/GenBank/DDBJ whole genome shotgun (WGS) entry which is preliminary data.</text>
</comment>
<reference evidence="13 14" key="1">
    <citation type="journal article" date="2018" name="Int. J. Syst. Evol. Microbiol.">
        <title>Paraburkholderia azotifigens sp. nov., a nitrogen-fixing bacterium isolated from paddy soil.</title>
        <authorList>
            <person name="Choi G.M."/>
            <person name="Im W.T."/>
        </authorList>
    </citation>
    <scope>NUCLEOTIDE SEQUENCE [LARGE SCALE GENOMIC DNA]</scope>
    <source>
        <strain evidence="13 14">NF 2-5-3</strain>
    </source>
</reference>
<dbReference type="GO" id="GO:0006065">
    <property type="term" value="P:UDP-glucuronate biosynthetic process"/>
    <property type="evidence" value="ECO:0007669"/>
    <property type="project" value="UniProtKB-UniPathway"/>
</dbReference>
<evidence type="ECO:0000256" key="10">
    <source>
        <dbReference type="PIRSR" id="PIRSR500134-2"/>
    </source>
</evidence>
<dbReference type="EMBL" id="VOQS01000003">
    <property type="protein sequence ID" value="TXC82355.1"/>
    <property type="molecule type" value="Genomic_DNA"/>
</dbReference>
<evidence type="ECO:0000256" key="6">
    <source>
        <dbReference type="ARBA" id="ARBA00023027"/>
    </source>
</evidence>
<dbReference type="GO" id="GO:0003979">
    <property type="term" value="F:UDP-glucose 6-dehydrogenase activity"/>
    <property type="evidence" value="ECO:0007669"/>
    <property type="project" value="UniProtKB-EC"/>
</dbReference>
<feature type="domain" description="UDP-glucose/GDP-mannose dehydrogenase C-terminal" evidence="12">
    <location>
        <begin position="328"/>
        <end position="440"/>
    </location>
</feature>
<feature type="binding site" evidence="11">
    <location>
        <position position="35"/>
    </location>
    <ligand>
        <name>NAD(+)</name>
        <dbReference type="ChEBI" id="CHEBI:57540"/>
    </ligand>
</feature>
<keyword evidence="5 8" id="KW-0560">Oxidoreductase</keyword>
<gene>
    <name evidence="13" type="ORF">FRZ40_17870</name>
</gene>
<feature type="binding site" evidence="11">
    <location>
        <position position="121"/>
    </location>
    <ligand>
        <name>NAD(+)</name>
        <dbReference type="ChEBI" id="CHEBI:57540"/>
    </ligand>
</feature>
<feature type="binding site" evidence="10">
    <location>
        <begin position="263"/>
        <end position="267"/>
    </location>
    <ligand>
        <name>substrate</name>
    </ligand>
</feature>
<feature type="binding site" evidence="11">
    <location>
        <position position="86"/>
    </location>
    <ligand>
        <name>NAD(+)</name>
        <dbReference type="ChEBI" id="CHEBI:57540"/>
    </ligand>
</feature>
<dbReference type="InterPro" id="IPR001732">
    <property type="entry name" value="UDP-Glc/GDP-Man_DH_N"/>
</dbReference>
<dbReference type="PANTHER" id="PTHR43750:SF3">
    <property type="entry name" value="UDP-GLUCOSE 6-DEHYDROGENASE TUAD"/>
    <property type="match status" value="1"/>
</dbReference>
<feature type="binding site" evidence="10">
    <location>
        <position position="271"/>
    </location>
    <ligand>
        <name>substrate</name>
    </ligand>
</feature>
<dbReference type="PIRSF" id="PIRSF000124">
    <property type="entry name" value="UDPglc_GDPman_dh"/>
    <property type="match status" value="1"/>
</dbReference>
<dbReference type="PROSITE" id="PS51257">
    <property type="entry name" value="PROKAR_LIPOPROTEIN"/>
    <property type="match status" value="1"/>
</dbReference>
<feature type="binding site" evidence="10">
    <location>
        <position position="218"/>
    </location>
    <ligand>
        <name>substrate</name>
    </ligand>
</feature>
<comment type="similarity">
    <text evidence="2 8">Belongs to the UDP-glucose/GDP-mannose dehydrogenase family.</text>
</comment>
<accession>A0A5C6VEW3</accession>
<feature type="binding site" evidence="11">
    <location>
        <position position="277"/>
    </location>
    <ligand>
        <name>NAD(+)</name>
        <dbReference type="ChEBI" id="CHEBI:57540"/>
    </ligand>
</feature>
<dbReference type="InterPro" id="IPR014026">
    <property type="entry name" value="UDP-Glc/GDP-Man_DH_dimer"/>
</dbReference>
<dbReference type="Gene3D" id="3.40.50.720">
    <property type="entry name" value="NAD(P)-binding Rossmann-like Domain"/>
    <property type="match status" value="2"/>
</dbReference>
<protein>
    <recommendedName>
        <fullName evidence="4 8">UDP-glucose 6-dehydrogenase</fullName>
        <ecNumber evidence="3 8">1.1.1.22</ecNumber>
    </recommendedName>
</protein>
<dbReference type="SMART" id="SM00984">
    <property type="entry name" value="UDPG_MGDP_dh_C"/>
    <property type="match status" value="1"/>
</dbReference>
<dbReference type="InterPro" id="IPR036220">
    <property type="entry name" value="UDP-Glc/GDP-Man_DH_C_sf"/>
</dbReference>
<dbReference type="InterPro" id="IPR017476">
    <property type="entry name" value="UDP-Glc/GDP-Man"/>
</dbReference>
<evidence type="ECO:0000313" key="14">
    <source>
        <dbReference type="Proteomes" id="UP000321776"/>
    </source>
</evidence>
<dbReference type="InterPro" id="IPR028357">
    <property type="entry name" value="UDPglc_DH_bac"/>
</dbReference>
<evidence type="ECO:0000256" key="5">
    <source>
        <dbReference type="ARBA" id="ARBA00023002"/>
    </source>
</evidence>
<dbReference type="InterPro" id="IPR008927">
    <property type="entry name" value="6-PGluconate_DH-like_C_sf"/>
</dbReference>
<dbReference type="InterPro" id="IPR036291">
    <property type="entry name" value="NAD(P)-bd_dom_sf"/>
</dbReference>
<dbReference type="EC" id="1.1.1.22" evidence="3 8"/>
<dbReference type="AlphaFoldDB" id="A0A5C6VEW3"/>
<dbReference type="Pfam" id="PF03720">
    <property type="entry name" value="UDPG_MGDP_dh_C"/>
    <property type="match status" value="1"/>
</dbReference>
<dbReference type="SUPFAM" id="SSF52413">
    <property type="entry name" value="UDP-glucose/GDP-mannose dehydrogenase C-terminal domain"/>
    <property type="match status" value="1"/>
</dbReference>
<feature type="binding site" evidence="10">
    <location>
        <begin position="159"/>
        <end position="162"/>
    </location>
    <ligand>
        <name>substrate</name>
    </ligand>
</feature>